<gene>
    <name evidence="2" type="ORF">THAOC_02185</name>
</gene>
<reference evidence="2 3" key="1">
    <citation type="journal article" date="2012" name="Genome Biol.">
        <title>Genome and low-iron response of an oceanic diatom adapted to chronic iron limitation.</title>
        <authorList>
            <person name="Lommer M."/>
            <person name="Specht M."/>
            <person name="Roy A.S."/>
            <person name="Kraemer L."/>
            <person name="Andreson R."/>
            <person name="Gutowska M.A."/>
            <person name="Wolf J."/>
            <person name="Bergner S.V."/>
            <person name="Schilhabel M.B."/>
            <person name="Klostermeier U.C."/>
            <person name="Beiko R.G."/>
            <person name="Rosenstiel P."/>
            <person name="Hippler M."/>
            <person name="Laroche J."/>
        </authorList>
    </citation>
    <scope>NUCLEOTIDE SEQUENCE [LARGE SCALE GENOMIC DNA]</scope>
    <source>
        <strain evidence="2 3">CCMP1005</strain>
    </source>
</reference>
<dbReference type="Proteomes" id="UP000266841">
    <property type="component" value="Unassembled WGS sequence"/>
</dbReference>
<feature type="compositionally biased region" description="Low complexity" evidence="1">
    <location>
        <begin position="40"/>
        <end position="52"/>
    </location>
</feature>
<sequence length="206" mass="22446">MRRLLSADLAAHGATNRVLLPPSGPSGDAGDTNRRRSADRAAIAARSPADSITDTPPSISCTRSTHRQVNPRPYGDSHGCSLGFDMVALRAVCWFTYRKLYLLPASYFVRYQKYYCPARACGVAVGAWRLAARLRLSLARTREKDDKIDKTTERQNYGTIADCFDTNAPPSSADRRQEDTIGVGEGGLGFSCLAESEVVGGWRAAE</sequence>
<accession>K0TQH8</accession>
<comment type="caution">
    <text evidence="2">The sequence shown here is derived from an EMBL/GenBank/DDBJ whole genome shotgun (WGS) entry which is preliminary data.</text>
</comment>
<dbReference type="AlphaFoldDB" id="K0TQH8"/>
<proteinExistence type="predicted"/>
<protein>
    <submittedName>
        <fullName evidence="2">Uncharacterized protein</fullName>
    </submittedName>
</protein>
<feature type="region of interest" description="Disordered" evidence="1">
    <location>
        <begin position="16"/>
        <end position="70"/>
    </location>
</feature>
<evidence type="ECO:0000313" key="2">
    <source>
        <dbReference type="EMBL" id="EJK76072.1"/>
    </source>
</evidence>
<feature type="compositionally biased region" description="Polar residues" evidence="1">
    <location>
        <begin position="53"/>
        <end position="63"/>
    </location>
</feature>
<name>K0TQH8_THAOC</name>
<keyword evidence="3" id="KW-1185">Reference proteome</keyword>
<organism evidence="2 3">
    <name type="scientific">Thalassiosira oceanica</name>
    <name type="common">Marine diatom</name>
    <dbReference type="NCBI Taxonomy" id="159749"/>
    <lineage>
        <taxon>Eukaryota</taxon>
        <taxon>Sar</taxon>
        <taxon>Stramenopiles</taxon>
        <taxon>Ochrophyta</taxon>
        <taxon>Bacillariophyta</taxon>
        <taxon>Coscinodiscophyceae</taxon>
        <taxon>Thalassiosirophycidae</taxon>
        <taxon>Thalassiosirales</taxon>
        <taxon>Thalassiosiraceae</taxon>
        <taxon>Thalassiosira</taxon>
    </lineage>
</organism>
<evidence type="ECO:0000313" key="3">
    <source>
        <dbReference type="Proteomes" id="UP000266841"/>
    </source>
</evidence>
<evidence type="ECO:0000256" key="1">
    <source>
        <dbReference type="SAM" id="MobiDB-lite"/>
    </source>
</evidence>
<dbReference type="EMBL" id="AGNL01002550">
    <property type="protein sequence ID" value="EJK76072.1"/>
    <property type="molecule type" value="Genomic_DNA"/>
</dbReference>